<gene>
    <name evidence="2" type="ORF">MAR_010388</name>
</gene>
<dbReference type="Proteomes" id="UP001164746">
    <property type="component" value="Chromosome 4"/>
</dbReference>
<dbReference type="InterPro" id="IPR011701">
    <property type="entry name" value="MFS"/>
</dbReference>
<dbReference type="Pfam" id="PF07690">
    <property type="entry name" value="MFS_1"/>
    <property type="match status" value="1"/>
</dbReference>
<dbReference type="Gene3D" id="1.20.1250.20">
    <property type="entry name" value="MFS general substrate transporter like domains"/>
    <property type="match status" value="1"/>
</dbReference>
<feature type="transmembrane region" description="Helical" evidence="1">
    <location>
        <begin position="146"/>
        <end position="168"/>
    </location>
</feature>
<feature type="transmembrane region" description="Helical" evidence="1">
    <location>
        <begin position="50"/>
        <end position="68"/>
    </location>
</feature>
<keyword evidence="1" id="KW-1133">Transmembrane helix</keyword>
<reference evidence="2" key="1">
    <citation type="submission" date="2022-11" db="EMBL/GenBank/DDBJ databases">
        <title>Centuries of genome instability and evolution in soft-shell clam transmissible cancer (bioRxiv).</title>
        <authorList>
            <person name="Hart S.F.M."/>
            <person name="Yonemitsu M.A."/>
            <person name="Giersch R.M."/>
            <person name="Beal B.F."/>
            <person name="Arriagada G."/>
            <person name="Davis B.W."/>
            <person name="Ostrander E.A."/>
            <person name="Goff S.P."/>
            <person name="Metzger M.J."/>
        </authorList>
    </citation>
    <scope>NUCLEOTIDE SEQUENCE</scope>
    <source>
        <strain evidence="2">MELC-2E11</strain>
        <tissue evidence="2">Siphon/mantle</tissue>
    </source>
</reference>
<dbReference type="PANTHER" id="PTHR11360:SF284">
    <property type="entry name" value="EG:103B4.3 PROTEIN-RELATED"/>
    <property type="match status" value="1"/>
</dbReference>
<name>A0ABY7E1E9_MYAAR</name>
<sequence length="195" mass="20904">MESGCDSGWSWVVLTCVLLSQVAMGGICLTGGVMYVIIERQFGENPVGNFWLCAMPFTMWFLSPPLGSFLTNRYGYRVCGLVGTCAASLGLMLSFFVKHRDPLFATYGFLTGFGLGIHYTSGYAALNDYFDKYKVLATGIASIGNNVGLVAFSKLISALIAAVTFEIVGFENFADGMGLVMPFKSFGNLIGGPLG</sequence>
<keyword evidence="1" id="KW-0472">Membrane</keyword>
<organism evidence="2 3">
    <name type="scientific">Mya arenaria</name>
    <name type="common">Soft-shell clam</name>
    <dbReference type="NCBI Taxonomy" id="6604"/>
    <lineage>
        <taxon>Eukaryota</taxon>
        <taxon>Metazoa</taxon>
        <taxon>Spiralia</taxon>
        <taxon>Lophotrochozoa</taxon>
        <taxon>Mollusca</taxon>
        <taxon>Bivalvia</taxon>
        <taxon>Autobranchia</taxon>
        <taxon>Heteroconchia</taxon>
        <taxon>Euheterodonta</taxon>
        <taxon>Imparidentia</taxon>
        <taxon>Neoheterodontei</taxon>
        <taxon>Myida</taxon>
        <taxon>Myoidea</taxon>
        <taxon>Myidae</taxon>
        <taxon>Mya</taxon>
    </lineage>
</organism>
<keyword evidence="1" id="KW-0812">Transmembrane</keyword>
<evidence type="ECO:0000313" key="2">
    <source>
        <dbReference type="EMBL" id="WAR03830.1"/>
    </source>
</evidence>
<feature type="transmembrane region" description="Helical" evidence="1">
    <location>
        <begin position="74"/>
        <end position="97"/>
    </location>
</feature>
<dbReference type="InterPro" id="IPR036259">
    <property type="entry name" value="MFS_trans_sf"/>
</dbReference>
<feature type="non-terminal residue" evidence="2">
    <location>
        <position position="195"/>
    </location>
</feature>
<feature type="transmembrane region" description="Helical" evidence="1">
    <location>
        <begin position="12"/>
        <end position="38"/>
    </location>
</feature>
<feature type="transmembrane region" description="Helical" evidence="1">
    <location>
        <begin position="104"/>
        <end position="126"/>
    </location>
</feature>
<protein>
    <submittedName>
        <fullName evidence="2">MT12B-like protein</fullName>
    </submittedName>
</protein>
<dbReference type="EMBL" id="CP111015">
    <property type="protein sequence ID" value="WAR03830.1"/>
    <property type="molecule type" value="Genomic_DNA"/>
</dbReference>
<accession>A0ABY7E1E9</accession>
<dbReference type="PANTHER" id="PTHR11360">
    <property type="entry name" value="MONOCARBOXYLATE TRANSPORTER"/>
    <property type="match status" value="1"/>
</dbReference>
<dbReference type="InterPro" id="IPR050327">
    <property type="entry name" value="Proton-linked_MCT"/>
</dbReference>
<proteinExistence type="predicted"/>
<evidence type="ECO:0000313" key="3">
    <source>
        <dbReference type="Proteomes" id="UP001164746"/>
    </source>
</evidence>
<dbReference type="SUPFAM" id="SSF103473">
    <property type="entry name" value="MFS general substrate transporter"/>
    <property type="match status" value="1"/>
</dbReference>
<evidence type="ECO:0000256" key="1">
    <source>
        <dbReference type="SAM" id="Phobius"/>
    </source>
</evidence>
<keyword evidence="3" id="KW-1185">Reference proteome</keyword>